<reference evidence="1" key="1">
    <citation type="submission" date="2023-03" db="EMBL/GenBank/DDBJ databases">
        <authorList>
            <person name="Steffen K."/>
            <person name="Cardenas P."/>
        </authorList>
    </citation>
    <scope>NUCLEOTIDE SEQUENCE</scope>
</reference>
<dbReference type="InterPro" id="IPR038084">
    <property type="entry name" value="PduO/GlcC-like_sf"/>
</dbReference>
<proteinExistence type="predicted"/>
<dbReference type="PANTHER" id="PTHR34309">
    <property type="entry name" value="SLR1406 PROTEIN"/>
    <property type="match status" value="1"/>
</dbReference>
<dbReference type="InterPro" id="IPR005624">
    <property type="entry name" value="PduO/GlcC-like"/>
</dbReference>
<evidence type="ECO:0000313" key="1">
    <source>
        <dbReference type="EMBL" id="CAI8026372.1"/>
    </source>
</evidence>
<evidence type="ECO:0008006" key="3">
    <source>
        <dbReference type="Google" id="ProtNLM"/>
    </source>
</evidence>
<dbReference type="SUPFAM" id="SSF143744">
    <property type="entry name" value="GlcG-like"/>
    <property type="match status" value="1"/>
</dbReference>
<protein>
    <recommendedName>
        <fullName evidence="3">Heme-binding protein</fullName>
    </recommendedName>
</protein>
<dbReference type="PANTHER" id="PTHR34309:SF1">
    <property type="entry name" value="PROTEIN GLCG"/>
    <property type="match status" value="1"/>
</dbReference>
<dbReference type="Proteomes" id="UP001174909">
    <property type="component" value="Unassembled WGS sequence"/>
</dbReference>
<comment type="caution">
    <text evidence="1">The sequence shown here is derived from an EMBL/GenBank/DDBJ whole genome shotgun (WGS) entry which is preliminary data.</text>
</comment>
<dbReference type="Pfam" id="PF03928">
    <property type="entry name" value="HbpS-like"/>
    <property type="match status" value="1"/>
</dbReference>
<accession>A0AA35SCM1</accession>
<name>A0AA35SCM1_GEOBA</name>
<evidence type="ECO:0000313" key="2">
    <source>
        <dbReference type="Proteomes" id="UP001174909"/>
    </source>
</evidence>
<gene>
    <name evidence="1" type="ORF">GBAR_LOCUS15145</name>
</gene>
<sequence length="139" mass="14367">MATKPTLSTEQVTAAMDAMLASAKADAPNEPVAMAIVDAGGELVAYLTMDNLRIFSRRHAVRKAYTAAVMGQDSGAHAARLAEQGRGIADLGDPRFTHGQGGLVIMQDGVILGGIGVGGYPSGQRDEDLSRVGLNAMNA</sequence>
<keyword evidence="2" id="KW-1185">Reference proteome</keyword>
<dbReference type="EMBL" id="CASHTH010002210">
    <property type="protein sequence ID" value="CAI8026372.1"/>
    <property type="molecule type" value="Genomic_DNA"/>
</dbReference>
<dbReference type="InterPro" id="IPR052517">
    <property type="entry name" value="GlcG_carb_metab_protein"/>
</dbReference>
<dbReference type="AlphaFoldDB" id="A0AA35SCM1"/>
<organism evidence="1 2">
    <name type="scientific">Geodia barretti</name>
    <name type="common">Barrett's horny sponge</name>
    <dbReference type="NCBI Taxonomy" id="519541"/>
    <lineage>
        <taxon>Eukaryota</taxon>
        <taxon>Metazoa</taxon>
        <taxon>Porifera</taxon>
        <taxon>Demospongiae</taxon>
        <taxon>Heteroscleromorpha</taxon>
        <taxon>Tetractinellida</taxon>
        <taxon>Astrophorina</taxon>
        <taxon>Geodiidae</taxon>
        <taxon>Geodia</taxon>
    </lineage>
</organism>
<dbReference type="Gene3D" id="3.30.450.150">
    <property type="entry name" value="Haem-degrading domain"/>
    <property type="match status" value="1"/>
</dbReference>